<dbReference type="PANTHER" id="PTHR48080">
    <property type="entry name" value="D-GALACTONATE DEHYDRATASE-RELATED"/>
    <property type="match status" value="1"/>
</dbReference>
<dbReference type="Pfam" id="PF13378">
    <property type="entry name" value="MR_MLE_C"/>
    <property type="match status" value="1"/>
</dbReference>
<proteinExistence type="predicted"/>
<dbReference type="InterPro" id="IPR013341">
    <property type="entry name" value="Mandelate_racemase_N_dom"/>
</dbReference>
<evidence type="ECO:0000313" key="2">
    <source>
        <dbReference type="EMBL" id="MDV2079964.1"/>
    </source>
</evidence>
<dbReference type="SUPFAM" id="SSF54826">
    <property type="entry name" value="Enolase N-terminal domain-like"/>
    <property type="match status" value="1"/>
</dbReference>
<evidence type="ECO:0000313" key="3">
    <source>
        <dbReference type="Proteomes" id="UP001269819"/>
    </source>
</evidence>
<evidence type="ECO:0000259" key="1">
    <source>
        <dbReference type="SMART" id="SM00922"/>
    </source>
</evidence>
<dbReference type="Pfam" id="PF02746">
    <property type="entry name" value="MR_MLE_N"/>
    <property type="match status" value="1"/>
</dbReference>
<dbReference type="Proteomes" id="UP001269819">
    <property type="component" value="Unassembled WGS sequence"/>
</dbReference>
<dbReference type="Gene3D" id="3.20.20.120">
    <property type="entry name" value="Enolase-like C-terminal domain"/>
    <property type="match status" value="1"/>
</dbReference>
<dbReference type="RefSeq" id="WP_316974438.1">
    <property type="nucleotide sequence ID" value="NZ_JAWIIJ010000010.1"/>
</dbReference>
<sequence>MLIEMHTDEGLVGIGETAGREALEHHGRCAEALVGCDPLAIRQNVAKLKARGERPAAISGVEMAMWDLLGKACGVPLFQLLGGCIRDRVTLCGLMGVKAPDGAADTAEQYVRTWGFASIKTKAGRSVDEDMAIAQAIHKRVGLQALLRFDANESYQPEDVIALAATYRQVNLEYVEQPVSRQQLGSYRQLREKSRLPIALNESVTDAASVLAIARESAADALVVDIPDAGGILAVQDLAAVAEAVGLPCAFHCWHDFGVKTAAMAHLVSALPAFSLASDTTYHGLEADIIADPFVIQQGRIPVPTAPGLGVQLAMDVIERYRKKVID</sequence>
<dbReference type="InterPro" id="IPR013342">
    <property type="entry name" value="Mandelate_racemase_C"/>
</dbReference>
<dbReference type="SFLD" id="SFLDS00001">
    <property type="entry name" value="Enolase"/>
    <property type="match status" value="1"/>
</dbReference>
<protein>
    <submittedName>
        <fullName evidence="2">Mandelate racemase/muconate lactonizing enzyme family protein</fullName>
    </submittedName>
</protein>
<dbReference type="InterPro" id="IPR034593">
    <property type="entry name" value="DgoD-like"/>
</dbReference>
<accession>A0ABU3W089</accession>
<dbReference type="SMART" id="SM00922">
    <property type="entry name" value="MR_MLE"/>
    <property type="match status" value="1"/>
</dbReference>
<dbReference type="InterPro" id="IPR029017">
    <property type="entry name" value="Enolase-like_N"/>
</dbReference>
<dbReference type="EMBL" id="JAWIIJ010000010">
    <property type="protein sequence ID" value="MDV2079964.1"/>
    <property type="molecule type" value="Genomic_DNA"/>
</dbReference>
<dbReference type="SUPFAM" id="SSF51604">
    <property type="entry name" value="Enolase C-terminal domain-like"/>
    <property type="match status" value="1"/>
</dbReference>
<dbReference type="InterPro" id="IPR029065">
    <property type="entry name" value="Enolase_C-like"/>
</dbReference>
<organism evidence="2 3">
    <name type="scientific">Marinobacter xestospongiae</name>
    <dbReference type="NCBI Taxonomy" id="994319"/>
    <lineage>
        <taxon>Bacteria</taxon>
        <taxon>Pseudomonadati</taxon>
        <taxon>Pseudomonadota</taxon>
        <taxon>Gammaproteobacteria</taxon>
        <taxon>Pseudomonadales</taxon>
        <taxon>Marinobacteraceae</taxon>
        <taxon>Marinobacter</taxon>
    </lineage>
</organism>
<reference evidence="2 3" key="1">
    <citation type="submission" date="2023-10" db="EMBL/GenBank/DDBJ databases">
        <title>Characteristics and mechanism of a salt-tolerant marine origin heterotrophic nitrifying- aerobic denitrifying bacteria Marinobacter xestospongiae HN1.</title>
        <authorList>
            <person name="Qi R."/>
        </authorList>
    </citation>
    <scope>NUCLEOTIDE SEQUENCE [LARGE SCALE GENOMIC DNA]</scope>
    <source>
        <strain evidence="2 3">HN1</strain>
    </source>
</reference>
<dbReference type="Gene3D" id="3.30.390.10">
    <property type="entry name" value="Enolase-like, N-terminal domain"/>
    <property type="match status" value="1"/>
</dbReference>
<comment type="caution">
    <text evidence="2">The sequence shown here is derived from an EMBL/GenBank/DDBJ whole genome shotgun (WGS) entry which is preliminary data.</text>
</comment>
<dbReference type="CDD" id="cd03316">
    <property type="entry name" value="MR_like"/>
    <property type="match status" value="1"/>
</dbReference>
<feature type="domain" description="Mandelate racemase/muconate lactonizing enzyme C-terminal" evidence="1">
    <location>
        <begin position="100"/>
        <end position="197"/>
    </location>
</feature>
<keyword evidence="3" id="KW-1185">Reference proteome</keyword>
<dbReference type="InterPro" id="IPR036849">
    <property type="entry name" value="Enolase-like_C_sf"/>
</dbReference>
<name>A0ABU3W089_9GAMM</name>
<gene>
    <name evidence="2" type="ORF">RYS15_14845</name>
</gene>